<gene>
    <name evidence="1" type="ORF">D5086_021258</name>
</gene>
<organism evidence="1 2">
    <name type="scientific">Populus alba</name>
    <name type="common">White poplar</name>
    <dbReference type="NCBI Taxonomy" id="43335"/>
    <lineage>
        <taxon>Eukaryota</taxon>
        <taxon>Viridiplantae</taxon>
        <taxon>Streptophyta</taxon>
        <taxon>Embryophyta</taxon>
        <taxon>Tracheophyta</taxon>
        <taxon>Spermatophyta</taxon>
        <taxon>Magnoliopsida</taxon>
        <taxon>eudicotyledons</taxon>
        <taxon>Gunneridae</taxon>
        <taxon>Pentapetalae</taxon>
        <taxon>rosids</taxon>
        <taxon>fabids</taxon>
        <taxon>Malpighiales</taxon>
        <taxon>Salicaceae</taxon>
        <taxon>Saliceae</taxon>
        <taxon>Populus</taxon>
    </lineage>
</organism>
<accession>A0ACC4BBL7</accession>
<protein>
    <submittedName>
        <fullName evidence="1">Uncharacterized protein</fullName>
    </submittedName>
</protein>
<comment type="caution">
    <text evidence="1">The sequence shown here is derived from an EMBL/GenBank/DDBJ whole genome shotgun (WGS) entry which is preliminary data.</text>
</comment>
<keyword evidence="2" id="KW-1185">Reference proteome</keyword>
<proteinExistence type="predicted"/>
<dbReference type="Proteomes" id="UP000309997">
    <property type="component" value="Unassembled WGS sequence"/>
</dbReference>
<reference evidence="1 2" key="1">
    <citation type="journal article" date="2024" name="Plant Biotechnol. J.">
        <title>Genome and CRISPR/Cas9 system of a widespread forest tree (Populus alba) in the world.</title>
        <authorList>
            <person name="Liu Y.J."/>
            <person name="Jiang P.F."/>
            <person name="Han X.M."/>
            <person name="Li X.Y."/>
            <person name="Wang H.M."/>
            <person name="Wang Y.J."/>
            <person name="Wang X.X."/>
            <person name="Zeng Q.Y."/>
        </authorList>
    </citation>
    <scope>NUCLEOTIDE SEQUENCE [LARGE SCALE GENOMIC DNA]</scope>
    <source>
        <strain evidence="2">cv. PAL-ZL1</strain>
    </source>
</reference>
<evidence type="ECO:0000313" key="1">
    <source>
        <dbReference type="EMBL" id="KAL3575975.1"/>
    </source>
</evidence>
<dbReference type="EMBL" id="RCHU02000011">
    <property type="protein sequence ID" value="KAL3575975.1"/>
    <property type="molecule type" value="Genomic_DNA"/>
</dbReference>
<evidence type="ECO:0000313" key="2">
    <source>
        <dbReference type="Proteomes" id="UP000309997"/>
    </source>
</evidence>
<name>A0ACC4BBL7_POPAL</name>
<sequence length="101" mass="10041">MNKKHFLELHWFVLTSTFLSHDVERQTGSGAENSPRLRTYSVMITAVPILAAVLALGGTASTVACGGGGRTESGAGDACGGGGRTESGAGDGGGTVVATSS</sequence>